<keyword evidence="3" id="KW-1185">Reference proteome</keyword>
<keyword evidence="1" id="KW-0472">Membrane</keyword>
<evidence type="ECO:0000313" key="2">
    <source>
        <dbReference type="EMBL" id="AHG63408.1"/>
    </source>
</evidence>
<dbReference type="KEGG" id="amim:MIM_c13160"/>
<evidence type="ECO:0000313" key="3">
    <source>
        <dbReference type="Proteomes" id="UP000019095"/>
    </source>
</evidence>
<sequence>MAGKKFPLAVGVVAVIAAGAWFGANYYAKTQVEEKLNAYLVENDMQNNVTWGALDASILGSASLHDVKVVRKDDPAKFLTIKNVKVNDLQTGSDDKKVDFSFSGLADETGNSPFSAALKEKAGQLGYDSLPLLDGRVRGTLNEKQDTSDYDITLNQPEVGNFNVVLKADKIVGLINTVRTREKELQSNPLLLISALSPVTIRELNIKFDDAGLMPRVVKVQQGVAPVDGNPTAQQKEAFEARLAKSESDCRQQAPTLGIADAEGVCTAVSRFMKNEARSLNVQASPNPPLQLMTFVMQTQMGNPQGILKAVQQLNLKITN</sequence>
<dbReference type="eggNOG" id="ENOG50313KF">
    <property type="taxonomic scope" value="Bacteria"/>
</dbReference>
<reference evidence="2 3" key="1">
    <citation type="journal article" date="2014" name="Microbiology">
        <title>Unravelling the complete genome sequence of Advenella mimigardefordensis strain DPN7T and novel insights in the catabolism of the xenobiotic polythioester precursor 3,3'-dithiodipropionate.</title>
        <authorList>
            <person name="Wubbeler J.H."/>
            <person name="Hiessl S."/>
            <person name="Schuldes J."/>
            <person name="Thurmer A."/>
            <person name="Daniel R."/>
            <person name="Steinbuchel A."/>
        </authorList>
    </citation>
    <scope>NUCLEOTIDE SEQUENCE [LARGE SCALE GENOMIC DNA]</scope>
    <source>
        <strain evidence="3">DSM 17166 / LMG 22922 / DPN7</strain>
    </source>
</reference>
<keyword evidence="1" id="KW-1133">Transmembrane helix</keyword>
<proteinExistence type="predicted"/>
<gene>
    <name evidence="2" type="ORF">MIM_c13160</name>
</gene>
<keyword evidence="1" id="KW-0812">Transmembrane</keyword>
<organism evidence="2 3">
    <name type="scientific">Advenella mimigardefordensis (strain DSM 17166 / LMG 22922 / DPN7)</name>
    <dbReference type="NCBI Taxonomy" id="1247726"/>
    <lineage>
        <taxon>Bacteria</taxon>
        <taxon>Pseudomonadati</taxon>
        <taxon>Pseudomonadota</taxon>
        <taxon>Betaproteobacteria</taxon>
        <taxon>Burkholderiales</taxon>
        <taxon>Alcaligenaceae</taxon>
    </lineage>
</organism>
<dbReference type="Proteomes" id="UP000019095">
    <property type="component" value="Chromosome"/>
</dbReference>
<protein>
    <recommendedName>
        <fullName evidence="4">Transmembrane protein</fullName>
    </recommendedName>
</protein>
<name>W0PEE2_ADVMD</name>
<dbReference type="PATRIC" id="fig|1247726.3.peg.1446"/>
<evidence type="ECO:0008006" key="4">
    <source>
        <dbReference type="Google" id="ProtNLM"/>
    </source>
</evidence>
<dbReference type="OrthoDB" id="8675967at2"/>
<dbReference type="HOGENOM" id="CLU_856947_0_0_4"/>
<dbReference type="RefSeq" id="WP_025372040.1">
    <property type="nucleotide sequence ID" value="NZ_CP003915.1"/>
</dbReference>
<dbReference type="EMBL" id="CP003915">
    <property type="protein sequence ID" value="AHG63408.1"/>
    <property type="molecule type" value="Genomic_DNA"/>
</dbReference>
<feature type="transmembrane region" description="Helical" evidence="1">
    <location>
        <begin position="6"/>
        <end position="28"/>
    </location>
</feature>
<evidence type="ECO:0000256" key="1">
    <source>
        <dbReference type="SAM" id="Phobius"/>
    </source>
</evidence>
<accession>W0PEE2</accession>
<dbReference type="AlphaFoldDB" id="W0PEE2"/>